<evidence type="ECO:0008006" key="7">
    <source>
        <dbReference type="Google" id="ProtNLM"/>
    </source>
</evidence>
<keyword evidence="1 4" id="KW-0489">Methyltransferase</keyword>
<dbReference type="Gene3D" id="2.40.50.140">
    <property type="entry name" value="Nucleic acid-binding proteins"/>
    <property type="match status" value="1"/>
</dbReference>
<accession>A0ABS9SMT0</accession>
<comment type="caution">
    <text evidence="4">Lacks conserved residue(s) required for the propagation of feature annotation.</text>
</comment>
<dbReference type="Gene3D" id="3.40.50.150">
    <property type="entry name" value="Vaccinia Virus protein VP39"/>
    <property type="match status" value="1"/>
</dbReference>
<dbReference type="RefSeq" id="WP_240831675.1">
    <property type="nucleotide sequence ID" value="NZ_JAKWBL010000004.1"/>
</dbReference>
<dbReference type="InterPro" id="IPR029063">
    <property type="entry name" value="SAM-dependent_MTases_sf"/>
</dbReference>
<protein>
    <recommendedName>
        <fullName evidence="7">TRAM domain-containing protein</fullName>
    </recommendedName>
</protein>
<dbReference type="PROSITE" id="PS51687">
    <property type="entry name" value="SAM_MT_RNA_M5U"/>
    <property type="match status" value="1"/>
</dbReference>
<sequence length="122" mass="14268">MIFVEQVVPGDVVDVRLTKNKKDWGEGTPFHFHSYSDKRVDPFCKHFGTCGGCQWQMLPYNLQLQYKQKQVHDNLKRIGKIELPEIQPILGAKQTTRYRNKVEYTFGTDEFLPKRTHQKKGG</sequence>
<evidence type="ECO:0000256" key="2">
    <source>
        <dbReference type="ARBA" id="ARBA00022679"/>
    </source>
</evidence>
<dbReference type="EMBL" id="JAKWBL010000004">
    <property type="protein sequence ID" value="MCH5599635.1"/>
    <property type="molecule type" value="Genomic_DNA"/>
</dbReference>
<evidence type="ECO:0000256" key="3">
    <source>
        <dbReference type="ARBA" id="ARBA00022691"/>
    </source>
</evidence>
<evidence type="ECO:0000256" key="1">
    <source>
        <dbReference type="ARBA" id="ARBA00022603"/>
    </source>
</evidence>
<dbReference type="PANTHER" id="PTHR11061:SF30">
    <property type="entry name" value="TRNA (URACIL(54)-C(5))-METHYLTRANSFERASE"/>
    <property type="match status" value="1"/>
</dbReference>
<comment type="similarity">
    <text evidence="4">Belongs to the class I-like SAM-binding methyltransferase superfamily. RNA M5U methyltransferase family.</text>
</comment>
<dbReference type="SUPFAM" id="SSF53335">
    <property type="entry name" value="S-adenosyl-L-methionine-dependent methyltransferases"/>
    <property type="match status" value="1"/>
</dbReference>
<evidence type="ECO:0000313" key="6">
    <source>
        <dbReference type="Proteomes" id="UP001202248"/>
    </source>
</evidence>
<gene>
    <name evidence="5" type="ORF">MKP09_17835</name>
</gene>
<reference evidence="5 6" key="1">
    <citation type="submission" date="2022-02" db="EMBL/GenBank/DDBJ databases">
        <authorList>
            <person name="Min J."/>
        </authorList>
    </citation>
    <scope>NUCLEOTIDE SEQUENCE [LARGE SCALE GENOMIC DNA]</scope>
    <source>
        <strain evidence="5 6">GR10-1</strain>
    </source>
</reference>
<keyword evidence="2 4" id="KW-0808">Transferase</keyword>
<dbReference type="InterPro" id="IPR010280">
    <property type="entry name" value="U5_MeTrfase_fam"/>
</dbReference>
<name>A0ABS9SMT0_9BACT</name>
<dbReference type="PANTHER" id="PTHR11061">
    <property type="entry name" value="RNA M5U METHYLTRANSFERASE"/>
    <property type="match status" value="1"/>
</dbReference>
<keyword evidence="3 4" id="KW-0949">S-adenosyl-L-methionine</keyword>
<evidence type="ECO:0000256" key="4">
    <source>
        <dbReference type="PROSITE-ProRule" id="PRU01024"/>
    </source>
</evidence>
<comment type="caution">
    <text evidence="5">The sequence shown here is derived from an EMBL/GenBank/DDBJ whole genome shotgun (WGS) entry which is preliminary data.</text>
</comment>
<keyword evidence="6" id="KW-1185">Reference proteome</keyword>
<organism evidence="5 6">
    <name type="scientific">Niabella ginsengisoli</name>
    <dbReference type="NCBI Taxonomy" id="522298"/>
    <lineage>
        <taxon>Bacteria</taxon>
        <taxon>Pseudomonadati</taxon>
        <taxon>Bacteroidota</taxon>
        <taxon>Chitinophagia</taxon>
        <taxon>Chitinophagales</taxon>
        <taxon>Chitinophagaceae</taxon>
        <taxon>Niabella</taxon>
    </lineage>
</organism>
<dbReference type="Proteomes" id="UP001202248">
    <property type="component" value="Unassembled WGS sequence"/>
</dbReference>
<dbReference type="InterPro" id="IPR012340">
    <property type="entry name" value="NA-bd_OB-fold"/>
</dbReference>
<evidence type="ECO:0000313" key="5">
    <source>
        <dbReference type="EMBL" id="MCH5599635.1"/>
    </source>
</evidence>
<proteinExistence type="inferred from homology"/>